<name>A0A0F9Q1N8_9ZZZZ</name>
<accession>A0A0F9Q1N8</accession>
<sequence length="100" mass="11412">HEVLEGDIVKLAPDISGELVIAGDILEHLEEADMKDVLFSLVANFKWVIVNSPLDFQPQEHEDSWEIHRCGLNFKTFNTLDIQDYNSDGVMFNILIKGNR</sequence>
<dbReference type="AlphaFoldDB" id="A0A0F9Q1N8"/>
<proteinExistence type="predicted"/>
<dbReference type="EMBL" id="LAZR01002372">
    <property type="protein sequence ID" value="KKN30902.1"/>
    <property type="molecule type" value="Genomic_DNA"/>
</dbReference>
<gene>
    <name evidence="1" type="ORF">LCGC14_0829520</name>
</gene>
<reference evidence="1" key="1">
    <citation type="journal article" date="2015" name="Nature">
        <title>Complex archaea that bridge the gap between prokaryotes and eukaryotes.</title>
        <authorList>
            <person name="Spang A."/>
            <person name="Saw J.H."/>
            <person name="Jorgensen S.L."/>
            <person name="Zaremba-Niedzwiedzka K."/>
            <person name="Martijn J."/>
            <person name="Lind A.E."/>
            <person name="van Eijk R."/>
            <person name="Schleper C."/>
            <person name="Guy L."/>
            <person name="Ettema T.J."/>
        </authorList>
    </citation>
    <scope>NUCLEOTIDE SEQUENCE</scope>
</reference>
<protein>
    <submittedName>
        <fullName evidence="1">Uncharacterized protein</fullName>
    </submittedName>
</protein>
<organism evidence="1">
    <name type="scientific">marine sediment metagenome</name>
    <dbReference type="NCBI Taxonomy" id="412755"/>
    <lineage>
        <taxon>unclassified sequences</taxon>
        <taxon>metagenomes</taxon>
        <taxon>ecological metagenomes</taxon>
    </lineage>
</organism>
<comment type="caution">
    <text evidence="1">The sequence shown here is derived from an EMBL/GenBank/DDBJ whole genome shotgun (WGS) entry which is preliminary data.</text>
</comment>
<evidence type="ECO:0000313" key="1">
    <source>
        <dbReference type="EMBL" id="KKN30902.1"/>
    </source>
</evidence>
<feature type="non-terminal residue" evidence="1">
    <location>
        <position position="1"/>
    </location>
</feature>